<dbReference type="Proteomes" id="UP000076744">
    <property type="component" value="Unassembled WGS sequence"/>
</dbReference>
<proteinExistence type="predicted"/>
<protein>
    <submittedName>
        <fullName evidence="1">Carbohydrate esterase family 9 protein</fullName>
    </submittedName>
</protein>
<keyword evidence="2" id="KW-1185">Reference proteome</keyword>
<dbReference type="STRING" id="1081104.A0A167KSW0"/>
<dbReference type="InterPro" id="IPR023213">
    <property type="entry name" value="CAT-like_dom_sf"/>
</dbReference>
<accession>A0A167KSW0</accession>
<organism evidence="1 2">
    <name type="scientific">Cordyceps fumosorosea (strain ARSEF 2679)</name>
    <name type="common">Isaria fumosorosea</name>
    <dbReference type="NCBI Taxonomy" id="1081104"/>
    <lineage>
        <taxon>Eukaryota</taxon>
        <taxon>Fungi</taxon>
        <taxon>Dikarya</taxon>
        <taxon>Ascomycota</taxon>
        <taxon>Pezizomycotina</taxon>
        <taxon>Sordariomycetes</taxon>
        <taxon>Hypocreomycetidae</taxon>
        <taxon>Hypocreales</taxon>
        <taxon>Cordycipitaceae</taxon>
        <taxon>Cordyceps</taxon>
    </lineage>
</organism>
<dbReference type="Gene3D" id="3.30.559.10">
    <property type="entry name" value="Chloramphenicol acetyltransferase-like domain"/>
    <property type="match status" value="2"/>
</dbReference>
<evidence type="ECO:0000313" key="1">
    <source>
        <dbReference type="EMBL" id="OAA52147.1"/>
    </source>
</evidence>
<evidence type="ECO:0000313" key="2">
    <source>
        <dbReference type="Proteomes" id="UP000076744"/>
    </source>
</evidence>
<sequence length="488" mass="54086">MAEPPAVYPLFLQDTVKANQVLILLTLHFNDVLDVELVRSSLSTLLRIGHWRKLTGRHYRTPNGNWELRVPARFTPQHPDFTFTHQTYAADLASHPLGKLYPSATKDASTQPIDVAIKPLLVPHEFPTSFDEMVKQQWPQLTLSVSSFNDATILSLLLPHTAMDASAITSLLENWSLVMAGAEGKVESVYGRSEDPLRVLDSDTETMEPHILDNKRMKWLQVIAFVARFVWRKKMWPAAETRVIYLPEDVLDALKSRTTGEAQIAAPQPDAFISEGDVLAAWLTRATVSATRRKMPATMLDVVNIRNRISALGGRDEIFLQNMLGIVFTPLSVEDTQGSVGKIALLHRRAITEQLSEQQATRHLRRMRRAIRKAPLSLPPVFYGRSSAVCLVSNNVSKSGYVAAVDFSPAVSGASMERQNPPGTPVFGITMPAEMSHMMGFNSVWGKDNQGGFWLSATMCRTGWDILDKDIAELSKRVATGSAASNSA</sequence>
<dbReference type="EMBL" id="AZHB01000045">
    <property type="protein sequence ID" value="OAA52147.1"/>
    <property type="molecule type" value="Genomic_DNA"/>
</dbReference>
<dbReference type="RefSeq" id="XP_018699924.1">
    <property type="nucleotide sequence ID" value="XM_018852914.1"/>
</dbReference>
<reference evidence="1 2" key="1">
    <citation type="journal article" date="2016" name="Genome Biol. Evol.">
        <title>Divergent and convergent evolution of fungal pathogenicity.</title>
        <authorList>
            <person name="Shang Y."/>
            <person name="Xiao G."/>
            <person name="Zheng P."/>
            <person name="Cen K."/>
            <person name="Zhan S."/>
            <person name="Wang C."/>
        </authorList>
    </citation>
    <scope>NUCLEOTIDE SEQUENCE [LARGE SCALE GENOMIC DNA]</scope>
    <source>
        <strain evidence="1 2">ARSEF 2679</strain>
    </source>
</reference>
<gene>
    <name evidence="1" type="ORF">ISF_09311</name>
</gene>
<name>A0A167KSW0_CORFA</name>
<dbReference type="AlphaFoldDB" id="A0A167KSW0"/>
<dbReference type="GeneID" id="30025603"/>
<dbReference type="OrthoDB" id="21502at2759"/>
<comment type="caution">
    <text evidence="1">The sequence shown here is derived from an EMBL/GenBank/DDBJ whole genome shotgun (WGS) entry which is preliminary data.</text>
</comment>